<dbReference type="EMBL" id="CP002961">
    <property type="protein sequence ID" value="AFK04947.1"/>
    <property type="molecule type" value="Genomic_DNA"/>
</dbReference>
<dbReference type="SUPFAM" id="SSF109854">
    <property type="entry name" value="DinB/YfiT-like putative metalloenzymes"/>
    <property type="match status" value="1"/>
</dbReference>
<name>A0ABN4ATG7_EMTOG</name>
<dbReference type="InterPro" id="IPR024775">
    <property type="entry name" value="DinB-like"/>
</dbReference>
<dbReference type="Proteomes" id="UP000002875">
    <property type="component" value="Chromosome"/>
</dbReference>
<protein>
    <recommendedName>
        <fullName evidence="1">DinB-like domain-containing protein</fullName>
    </recommendedName>
</protein>
<organism evidence="2 3">
    <name type="scientific">Emticicia oligotrophica (strain DSM 17448 / CIP 109782 / MTCC 6937 / GPTSA100-15)</name>
    <dbReference type="NCBI Taxonomy" id="929562"/>
    <lineage>
        <taxon>Bacteria</taxon>
        <taxon>Pseudomonadati</taxon>
        <taxon>Bacteroidota</taxon>
        <taxon>Cytophagia</taxon>
        <taxon>Cytophagales</taxon>
        <taxon>Leadbetterellaceae</taxon>
        <taxon>Emticicia</taxon>
    </lineage>
</organism>
<dbReference type="InterPro" id="IPR034660">
    <property type="entry name" value="DinB/YfiT-like"/>
</dbReference>
<dbReference type="Pfam" id="PF12867">
    <property type="entry name" value="DinB_2"/>
    <property type="match status" value="1"/>
</dbReference>
<dbReference type="RefSeq" id="WP_015030635.1">
    <property type="nucleotide sequence ID" value="NC_018748.1"/>
</dbReference>
<feature type="domain" description="DinB-like" evidence="1">
    <location>
        <begin position="17"/>
        <end position="175"/>
    </location>
</feature>
<evidence type="ECO:0000259" key="1">
    <source>
        <dbReference type="Pfam" id="PF12867"/>
    </source>
</evidence>
<accession>A0ABN4ATG7</accession>
<keyword evidence="3" id="KW-1185">Reference proteome</keyword>
<evidence type="ECO:0000313" key="2">
    <source>
        <dbReference type="EMBL" id="AFK04947.1"/>
    </source>
</evidence>
<sequence length="179" mass="20668">MEKLSLLNLLESQVENHLQLAIEKFQNLSEESLLMPSSSRGWSIAQCLEHLNTYGVYYLPLFEKGLAECREDLGQEFLKSTWLGKLSIDSMNPEKGKRKFKAMKGHIPSQNLEADRVVAEFINQQERLLLILREAAKKNIQRIKIPISIAKFLKLNLGDALQFLIIHNERHMQQALRNL</sequence>
<dbReference type="Gene3D" id="1.20.120.450">
    <property type="entry name" value="dinb family like domain"/>
    <property type="match status" value="1"/>
</dbReference>
<gene>
    <name evidence="2" type="ordered locus">Emtol_3821</name>
</gene>
<evidence type="ECO:0000313" key="3">
    <source>
        <dbReference type="Proteomes" id="UP000002875"/>
    </source>
</evidence>
<reference evidence="2 3" key="1">
    <citation type="submission" date="2011-07" db="EMBL/GenBank/DDBJ databases">
        <title>The complete genome of chromosome of Emticicia oligotrophica DSM 17448.</title>
        <authorList>
            <consortium name="US DOE Joint Genome Institute (JGI-PGF)"/>
            <person name="Lucas S."/>
            <person name="Han J."/>
            <person name="Lapidus A."/>
            <person name="Bruce D."/>
            <person name="Goodwin L."/>
            <person name="Pitluck S."/>
            <person name="Peters L."/>
            <person name="Kyrpides N."/>
            <person name="Mavromatis K."/>
            <person name="Ivanova N."/>
            <person name="Ovchinnikova G."/>
            <person name="Teshima H."/>
            <person name="Detter J.C."/>
            <person name="Tapia R."/>
            <person name="Han C."/>
            <person name="Land M."/>
            <person name="Hauser L."/>
            <person name="Markowitz V."/>
            <person name="Cheng J.-F."/>
            <person name="Hugenholtz P."/>
            <person name="Woyke T."/>
            <person name="Wu D."/>
            <person name="Tindall B."/>
            <person name="Pomrenke H."/>
            <person name="Brambilla E."/>
            <person name="Klenk H.-P."/>
            <person name="Eisen J.A."/>
        </authorList>
    </citation>
    <scope>NUCLEOTIDE SEQUENCE [LARGE SCALE GENOMIC DNA]</scope>
    <source>
        <strain evidence="2 3">DSM 17448</strain>
    </source>
</reference>
<proteinExistence type="predicted"/>